<reference evidence="2" key="2">
    <citation type="submission" date="2013-04" db="EMBL/GenBank/DDBJ databases">
        <title>Genomic mechanisms accounting for the adaptation to parasitism in nematode-trapping fungi.</title>
        <authorList>
            <person name="Ahren D.G."/>
        </authorList>
    </citation>
    <scope>NUCLEOTIDE SEQUENCE [LARGE SCALE GENOMIC DNA]</scope>
    <source>
        <strain evidence="2">CBS 200.50</strain>
    </source>
</reference>
<dbReference type="HOGENOM" id="CLU_1539989_0_0_1"/>
<dbReference type="Proteomes" id="UP000015100">
    <property type="component" value="Unassembled WGS sequence"/>
</dbReference>
<proteinExistence type="predicted"/>
<accession>S8BFG2</accession>
<keyword evidence="2" id="KW-1185">Reference proteome</keyword>
<evidence type="ECO:0000313" key="1">
    <source>
        <dbReference type="EMBL" id="EPS38028.1"/>
    </source>
</evidence>
<sequence>MHTEIFNRQKFINRLENESSQLRPYDLLTQSYNDDQDIRVDIEVAIVEKPESEGSAFRLESETIKNELALSRLYELLNAPGTPKTIFLLIEDVSHATTTVLCEYLKIEPSIIHNHLIGMNGFYEDGTRTRPHRGTGRAGLRRALTNLQINTVQNNQNEWETECYSFDIFRRRDF</sequence>
<evidence type="ECO:0000313" key="2">
    <source>
        <dbReference type="Proteomes" id="UP000015100"/>
    </source>
</evidence>
<dbReference type="EMBL" id="AQGS01000592">
    <property type="protein sequence ID" value="EPS38028.1"/>
    <property type="molecule type" value="Genomic_DNA"/>
</dbReference>
<protein>
    <submittedName>
        <fullName evidence="1">Uncharacterized protein</fullName>
    </submittedName>
</protein>
<comment type="caution">
    <text evidence="1">The sequence shown here is derived from an EMBL/GenBank/DDBJ whole genome shotgun (WGS) entry which is preliminary data.</text>
</comment>
<reference evidence="1 2" key="1">
    <citation type="journal article" date="2013" name="PLoS Genet.">
        <title>Genomic mechanisms accounting for the adaptation to parasitism in nematode-trapping fungi.</title>
        <authorList>
            <person name="Meerupati T."/>
            <person name="Andersson K.M."/>
            <person name="Friman E."/>
            <person name="Kumar D."/>
            <person name="Tunlid A."/>
            <person name="Ahren D."/>
        </authorList>
    </citation>
    <scope>NUCLEOTIDE SEQUENCE [LARGE SCALE GENOMIC DNA]</scope>
    <source>
        <strain evidence="1 2">CBS 200.50</strain>
    </source>
</reference>
<organism evidence="1 2">
    <name type="scientific">Dactylellina haptotyla (strain CBS 200.50)</name>
    <name type="common">Nematode-trapping fungus</name>
    <name type="synonym">Monacrosporium haptotylum</name>
    <dbReference type="NCBI Taxonomy" id="1284197"/>
    <lineage>
        <taxon>Eukaryota</taxon>
        <taxon>Fungi</taxon>
        <taxon>Dikarya</taxon>
        <taxon>Ascomycota</taxon>
        <taxon>Pezizomycotina</taxon>
        <taxon>Orbiliomycetes</taxon>
        <taxon>Orbiliales</taxon>
        <taxon>Orbiliaceae</taxon>
        <taxon>Dactylellina</taxon>
    </lineage>
</organism>
<gene>
    <name evidence="1" type="ORF">H072_8250</name>
</gene>
<name>S8BFG2_DACHA</name>
<dbReference type="AlphaFoldDB" id="S8BFG2"/>